<keyword evidence="4" id="KW-1185">Reference proteome</keyword>
<keyword evidence="1" id="KW-0812">Transmembrane</keyword>
<dbReference type="Proteomes" id="UP000273158">
    <property type="component" value="Unassembled WGS sequence"/>
</dbReference>
<feature type="transmembrane region" description="Helical" evidence="1">
    <location>
        <begin position="64"/>
        <end position="84"/>
    </location>
</feature>
<dbReference type="RefSeq" id="WP_147436710.1">
    <property type="nucleotide sequence ID" value="NZ_RCDB01000003.1"/>
</dbReference>
<organism evidence="3 4">
    <name type="scientific">Microbacterium telephonicum</name>
    <dbReference type="NCBI Taxonomy" id="1714841"/>
    <lineage>
        <taxon>Bacteria</taxon>
        <taxon>Bacillati</taxon>
        <taxon>Actinomycetota</taxon>
        <taxon>Actinomycetes</taxon>
        <taxon>Micrococcales</taxon>
        <taxon>Microbacteriaceae</taxon>
        <taxon>Microbacterium</taxon>
    </lineage>
</organism>
<dbReference type="Pfam" id="PF13559">
    <property type="entry name" value="DUF4129"/>
    <property type="match status" value="1"/>
</dbReference>
<evidence type="ECO:0000313" key="3">
    <source>
        <dbReference type="EMBL" id="RLK47729.1"/>
    </source>
</evidence>
<gene>
    <name evidence="3" type="ORF">C7474_2326</name>
</gene>
<keyword evidence="1" id="KW-1133">Transmembrane helix</keyword>
<feature type="domain" description="Protein-glutamine gamma-glutamyltransferase-like C-terminal" evidence="2">
    <location>
        <begin position="132"/>
        <end position="200"/>
    </location>
</feature>
<dbReference type="OrthoDB" id="3389322at2"/>
<sequence>MIVSLGAFPLIPDADEARSWAEQELADPVYRAAEPTWFDRAAQSVLEFVTGLFSGQLPAGAGPLLAIGALVLVAGLVVVALIVWGRPRRVVRSRDGGDLFGEPEGRTAAELRRAAAAAADAARWEDAMVLRLRALARGLSERVIVDPAPGATVHAFARQAAVAFPAEADALAEAADLFDDVRYLRRPGSPDGYARLAALDDRVTAARPVLPDALAGAAS</sequence>
<dbReference type="InterPro" id="IPR025403">
    <property type="entry name" value="TgpA-like_C"/>
</dbReference>
<evidence type="ECO:0000256" key="1">
    <source>
        <dbReference type="SAM" id="Phobius"/>
    </source>
</evidence>
<dbReference type="AlphaFoldDB" id="A0A498BXS7"/>
<comment type="caution">
    <text evidence="3">The sequence shown here is derived from an EMBL/GenBank/DDBJ whole genome shotgun (WGS) entry which is preliminary data.</text>
</comment>
<dbReference type="EMBL" id="RCDB01000003">
    <property type="protein sequence ID" value="RLK47729.1"/>
    <property type="molecule type" value="Genomic_DNA"/>
</dbReference>
<evidence type="ECO:0000313" key="4">
    <source>
        <dbReference type="Proteomes" id="UP000273158"/>
    </source>
</evidence>
<reference evidence="3 4" key="1">
    <citation type="journal article" date="2015" name="Stand. Genomic Sci.">
        <title>Genomic Encyclopedia of Bacterial and Archaeal Type Strains, Phase III: the genomes of soil and plant-associated and newly described type strains.</title>
        <authorList>
            <person name="Whitman W.B."/>
            <person name="Woyke T."/>
            <person name="Klenk H.P."/>
            <person name="Zhou Y."/>
            <person name="Lilburn T.G."/>
            <person name="Beck B.J."/>
            <person name="De Vos P."/>
            <person name="Vandamme P."/>
            <person name="Eisen J.A."/>
            <person name="Garrity G."/>
            <person name="Hugenholtz P."/>
            <person name="Kyrpides N.C."/>
        </authorList>
    </citation>
    <scope>NUCLEOTIDE SEQUENCE [LARGE SCALE GENOMIC DNA]</scope>
    <source>
        <strain evidence="3 4">S2T63</strain>
    </source>
</reference>
<protein>
    <submittedName>
        <fullName evidence="3">Uncharacterized protein DUF4129</fullName>
    </submittedName>
</protein>
<evidence type="ECO:0000259" key="2">
    <source>
        <dbReference type="Pfam" id="PF13559"/>
    </source>
</evidence>
<name>A0A498BXS7_9MICO</name>
<keyword evidence="1" id="KW-0472">Membrane</keyword>
<proteinExistence type="predicted"/>
<accession>A0A498BXS7</accession>